<sequence length="163" mass="17445">MHAKLTLAERICSSFWFGIVALISLSSALASIGFLMATPARVLASFFFGGCCAVFFVPAAILNPNEFSTNRALATGALTTFCSAILIAIAIGILSENSKVWYSNDPGKILLEDIKVTLILILSGSILSIPFSVIGVAAASLFFHMVTKRRKKLAPEIDPDVFE</sequence>
<gene>
    <name evidence="2" type="ORF">WH95_01780</name>
</gene>
<evidence type="ECO:0000313" key="2">
    <source>
        <dbReference type="EMBL" id="KKJ78108.1"/>
    </source>
</evidence>
<protein>
    <submittedName>
        <fullName evidence="2">Uncharacterized protein</fullName>
    </submittedName>
</protein>
<evidence type="ECO:0000256" key="1">
    <source>
        <dbReference type="SAM" id="Phobius"/>
    </source>
</evidence>
<name>A0A0M2REV6_9PROT</name>
<evidence type="ECO:0000313" key="3">
    <source>
        <dbReference type="Proteomes" id="UP000034491"/>
    </source>
</evidence>
<proteinExistence type="predicted"/>
<dbReference type="EMBL" id="LANI01000002">
    <property type="protein sequence ID" value="KKJ78108.1"/>
    <property type="molecule type" value="Genomic_DNA"/>
</dbReference>
<dbReference type="Proteomes" id="UP000034491">
    <property type="component" value="Unassembled WGS sequence"/>
</dbReference>
<keyword evidence="3" id="KW-1185">Reference proteome</keyword>
<feature type="transmembrane region" description="Helical" evidence="1">
    <location>
        <begin position="114"/>
        <end position="143"/>
    </location>
</feature>
<keyword evidence="1" id="KW-0472">Membrane</keyword>
<accession>A0A0M2REV6</accession>
<feature type="transmembrane region" description="Helical" evidence="1">
    <location>
        <begin position="42"/>
        <end position="61"/>
    </location>
</feature>
<dbReference type="OrthoDB" id="9863065at2"/>
<keyword evidence="1" id="KW-0812">Transmembrane</keyword>
<reference evidence="2 3" key="1">
    <citation type="submission" date="2015-03" db="EMBL/GenBank/DDBJ databases">
        <title>Genome sequence of Kiloniella sp. P1-1, isolated from the gut microflora of Pacific white shrimp, Penaeus vannamei.</title>
        <authorList>
            <person name="Shao Z."/>
            <person name="Wang L."/>
            <person name="Li X."/>
        </authorList>
    </citation>
    <scope>NUCLEOTIDE SEQUENCE [LARGE SCALE GENOMIC DNA]</scope>
    <source>
        <strain evidence="2 3">P1-1</strain>
    </source>
</reference>
<organism evidence="2 3">
    <name type="scientific">Kiloniella litopenaei</name>
    <dbReference type="NCBI Taxonomy" id="1549748"/>
    <lineage>
        <taxon>Bacteria</taxon>
        <taxon>Pseudomonadati</taxon>
        <taxon>Pseudomonadota</taxon>
        <taxon>Alphaproteobacteria</taxon>
        <taxon>Rhodospirillales</taxon>
        <taxon>Kiloniellaceae</taxon>
        <taxon>Kiloniella</taxon>
    </lineage>
</organism>
<dbReference type="AlphaFoldDB" id="A0A0M2REV6"/>
<feature type="transmembrane region" description="Helical" evidence="1">
    <location>
        <begin position="12"/>
        <end position="36"/>
    </location>
</feature>
<keyword evidence="1" id="KW-1133">Transmembrane helix</keyword>
<dbReference type="RefSeq" id="WP_046502251.1">
    <property type="nucleotide sequence ID" value="NZ_LANI01000002.1"/>
</dbReference>
<feature type="transmembrane region" description="Helical" evidence="1">
    <location>
        <begin position="73"/>
        <end position="94"/>
    </location>
</feature>
<comment type="caution">
    <text evidence="2">The sequence shown here is derived from an EMBL/GenBank/DDBJ whole genome shotgun (WGS) entry which is preliminary data.</text>
</comment>